<accession>A0A2W0HCT4</accession>
<dbReference type="PROSITE" id="PS00445">
    <property type="entry name" value="FGGY_KINASES_2"/>
    <property type="match status" value="1"/>
</dbReference>
<dbReference type="InterPro" id="IPR018485">
    <property type="entry name" value="FGGY_C"/>
</dbReference>
<dbReference type="PROSITE" id="PS00933">
    <property type="entry name" value="FGGY_KINASES_1"/>
    <property type="match status" value="1"/>
</dbReference>
<feature type="domain" description="Carbohydrate kinase FGGY C-terminal" evidence="14">
    <location>
        <begin position="262"/>
        <end position="450"/>
    </location>
</feature>
<feature type="binding site" evidence="11">
    <location>
        <position position="310"/>
    </location>
    <ligand>
        <name>ADP</name>
        <dbReference type="ChEBI" id="CHEBI:456216"/>
    </ligand>
</feature>
<evidence type="ECO:0000256" key="1">
    <source>
        <dbReference type="ARBA" id="ARBA00005190"/>
    </source>
</evidence>
<dbReference type="RefSeq" id="WP_110519386.1">
    <property type="nucleotide sequence ID" value="NZ_PDOF01000001.1"/>
</dbReference>
<evidence type="ECO:0000256" key="2">
    <source>
        <dbReference type="ARBA" id="ARBA00009156"/>
    </source>
</evidence>
<dbReference type="PANTHER" id="PTHR10196">
    <property type="entry name" value="SUGAR KINASE"/>
    <property type="match status" value="1"/>
</dbReference>
<feature type="binding site" evidence="11">
    <location>
        <position position="84"/>
    </location>
    <ligand>
        <name>sn-glycerol 3-phosphate</name>
        <dbReference type="ChEBI" id="CHEBI:57597"/>
    </ligand>
</feature>
<keyword evidence="6 11" id="KW-0319">Glycerol metabolism</keyword>
<comment type="catalytic activity">
    <reaction evidence="8 11">
        <text>glycerol + ATP = sn-glycerol 3-phosphate + ADP + H(+)</text>
        <dbReference type="Rhea" id="RHEA:21644"/>
        <dbReference type="ChEBI" id="CHEBI:15378"/>
        <dbReference type="ChEBI" id="CHEBI:17754"/>
        <dbReference type="ChEBI" id="CHEBI:30616"/>
        <dbReference type="ChEBI" id="CHEBI:57597"/>
        <dbReference type="ChEBI" id="CHEBI:456216"/>
        <dbReference type="EC" id="2.7.1.30"/>
    </reaction>
</comment>
<feature type="binding site" evidence="11">
    <location>
        <position position="17"/>
    </location>
    <ligand>
        <name>ADP</name>
        <dbReference type="ChEBI" id="CHEBI:456216"/>
    </ligand>
</feature>
<feature type="binding site" evidence="11">
    <location>
        <position position="245"/>
    </location>
    <ligand>
        <name>glycerol</name>
        <dbReference type="ChEBI" id="CHEBI:17754"/>
    </ligand>
</feature>
<evidence type="ECO:0000259" key="13">
    <source>
        <dbReference type="Pfam" id="PF00370"/>
    </source>
</evidence>
<dbReference type="GO" id="GO:0004370">
    <property type="term" value="F:glycerol kinase activity"/>
    <property type="evidence" value="ECO:0007669"/>
    <property type="project" value="UniProtKB-UniRule"/>
</dbReference>
<organism evidence="15 16">
    <name type="scientific">Alteribacter lacisalsi</name>
    <dbReference type="NCBI Taxonomy" id="2045244"/>
    <lineage>
        <taxon>Bacteria</taxon>
        <taxon>Bacillati</taxon>
        <taxon>Bacillota</taxon>
        <taxon>Bacilli</taxon>
        <taxon>Bacillales</taxon>
        <taxon>Bacillaceae</taxon>
        <taxon>Alteribacter</taxon>
    </lineage>
</organism>
<dbReference type="NCBIfam" id="NF000756">
    <property type="entry name" value="PRK00047.1"/>
    <property type="match status" value="1"/>
</dbReference>
<feature type="modified residue" description="Phosphohistidine; by HPr" evidence="11">
    <location>
        <position position="231"/>
    </location>
</feature>
<dbReference type="EC" id="2.7.1.30" evidence="11"/>
<evidence type="ECO:0000256" key="6">
    <source>
        <dbReference type="ARBA" id="ARBA00022798"/>
    </source>
</evidence>
<feature type="binding site" evidence="11">
    <location>
        <position position="314"/>
    </location>
    <ligand>
        <name>ATP</name>
        <dbReference type="ChEBI" id="CHEBI:30616"/>
    </ligand>
</feature>
<feature type="binding site" evidence="11">
    <location>
        <position position="15"/>
    </location>
    <ligand>
        <name>ATP</name>
        <dbReference type="ChEBI" id="CHEBI:30616"/>
    </ligand>
</feature>
<dbReference type="GO" id="GO:0005829">
    <property type="term" value="C:cytosol"/>
    <property type="evidence" value="ECO:0007669"/>
    <property type="project" value="TreeGrafter"/>
</dbReference>
<keyword evidence="5 11" id="KW-0418">Kinase</keyword>
<dbReference type="UniPathway" id="UPA00618">
    <property type="reaction ID" value="UER00672"/>
</dbReference>
<comment type="PTM">
    <text evidence="11">The phosphoenolpyruvate-dependent sugar phosphotransferase system (PTS), including enzyme I, and histidine-containing protein (HPr) are required for the phosphorylation, which leads to the activation of the enzyme.</text>
</comment>
<evidence type="ECO:0000256" key="8">
    <source>
        <dbReference type="ARBA" id="ARBA00052101"/>
    </source>
</evidence>
<dbReference type="FunFam" id="3.30.420.40:FF:000007">
    <property type="entry name" value="Glycerol kinase"/>
    <property type="match status" value="1"/>
</dbReference>
<evidence type="ECO:0000256" key="10">
    <source>
        <dbReference type="ARBA" id="ARBA00063665"/>
    </source>
</evidence>
<feature type="binding site" evidence="11">
    <location>
        <position position="14"/>
    </location>
    <ligand>
        <name>ATP</name>
        <dbReference type="ChEBI" id="CHEBI:30616"/>
    </ligand>
</feature>
<protein>
    <recommendedName>
        <fullName evidence="11">Glycerol kinase</fullName>
        <ecNumber evidence="11">2.7.1.30</ecNumber>
    </recommendedName>
    <alternativeName>
        <fullName evidence="11">ATP:glycerol 3-phosphotransferase</fullName>
    </alternativeName>
    <alternativeName>
        <fullName evidence="11">Glycerokinase</fullName>
        <shortName evidence="11">GK</shortName>
    </alternativeName>
</protein>
<evidence type="ECO:0000256" key="3">
    <source>
        <dbReference type="ARBA" id="ARBA00022679"/>
    </source>
</evidence>
<comment type="pathway">
    <text evidence="1 11">Polyol metabolism; glycerol degradation via glycerol kinase pathway; sn-glycerol 3-phosphate from glycerol: step 1/1.</text>
</comment>
<feature type="binding site" evidence="11">
    <location>
        <position position="245"/>
    </location>
    <ligand>
        <name>sn-glycerol 3-phosphate</name>
        <dbReference type="ChEBI" id="CHEBI:57597"/>
    </ligand>
</feature>
<comment type="caution">
    <text evidence="15">The sequence shown here is derived from an EMBL/GenBank/DDBJ whole genome shotgun (WGS) entry which is preliminary data.</text>
</comment>
<feature type="binding site" evidence="11">
    <location>
        <position position="411"/>
    </location>
    <ligand>
        <name>ADP</name>
        <dbReference type="ChEBI" id="CHEBI:456216"/>
    </ligand>
</feature>
<dbReference type="Pfam" id="PF00370">
    <property type="entry name" value="FGGY_N"/>
    <property type="match status" value="1"/>
</dbReference>
<evidence type="ECO:0000256" key="9">
    <source>
        <dbReference type="ARBA" id="ARBA00054633"/>
    </source>
</evidence>
<evidence type="ECO:0000259" key="14">
    <source>
        <dbReference type="Pfam" id="PF02782"/>
    </source>
</evidence>
<dbReference type="AlphaFoldDB" id="A0A2W0HCT4"/>
<dbReference type="PIRSF" id="PIRSF000538">
    <property type="entry name" value="GlpK"/>
    <property type="match status" value="1"/>
</dbReference>
<feature type="binding site" evidence="11">
    <location>
        <position position="415"/>
    </location>
    <ligand>
        <name>ADP</name>
        <dbReference type="ChEBI" id="CHEBI:456216"/>
    </ligand>
</feature>
<reference evidence="15 16" key="1">
    <citation type="submission" date="2017-10" db="EMBL/GenBank/DDBJ databases">
        <title>Bacillus sp. nov., a halophilic bacterium isolated from a Yangshapao Lake.</title>
        <authorList>
            <person name="Wang H."/>
        </authorList>
    </citation>
    <scope>NUCLEOTIDE SEQUENCE [LARGE SCALE GENOMIC DNA]</scope>
    <source>
        <strain evidence="15 16">YSP-3</strain>
    </source>
</reference>
<feature type="domain" description="Carbohydrate kinase FGGY N-terminal" evidence="13">
    <location>
        <begin position="6"/>
        <end position="252"/>
    </location>
</feature>
<dbReference type="SUPFAM" id="SSF53067">
    <property type="entry name" value="Actin-like ATPase domain"/>
    <property type="match status" value="2"/>
</dbReference>
<feature type="binding site" evidence="11">
    <location>
        <position position="135"/>
    </location>
    <ligand>
        <name>sn-glycerol 3-phosphate</name>
        <dbReference type="ChEBI" id="CHEBI:57597"/>
    </ligand>
</feature>
<dbReference type="GO" id="GO:0019563">
    <property type="term" value="P:glycerol catabolic process"/>
    <property type="evidence" value="ECO:0007669"/>
    <property type="project" value="UniProtKB-UniRule"/>
</dbReference>
<feature type="binding site" evidence="11">
    <location>
        <position position="84"/>
    </location>
    <ligand>
        <name>glycerol</name>
        <dbReference type="ChEBI" id="CHEBI:17754"/>
    </ligand>
</feature>
<dbReference type="GO" id="GO:0005524">
    <property type="term" value="F:ATP binding"/>
    <property type="evidence" value="ECO:0007669"/>
    <property type="project" value="UniProtKB-UniRule"/>
</dbReference>
<comment type="subunit">
    <text evidence="10 11">Homotetramer and homodimer (in equilibrium).</text>
</comment>
<dbReference type="EMBL" id="PDOF01000001">
    <property type="protein sequence ID" value="PYZ99007.1"/>
    <property type="molecule type" value="Genomic_DNA"/>
</dbReference>
<evidence type="ECO:0000256" key="11">
    <source>
        <dbReference type="HAMAP-Rule" id="MF_00186"/>
    </source>
</evidence>
<dbReference type="FunFam" id="3.30.420.40:FF:000008">
    <property type="entry name" value="Glycerol kinase"/>
    <property type="match status" value="1"/>
</dbReference>
<feature type="binding site" evidence="11">
    <location>
        <position position="13"/>
    </location>
    <ligand>
        <name>ADP</name>
        <dbReference type="ChEBI" id="CHEBI:456216"/>
    </ligand>
</feature>
<dbReference type="PANTHER" id="PTHR10196:SF69">
    <property type="entry name" value="GLYCEROL KINASE"/>
    <property type="match status" value="1"/>
</dbReference>
<comment type="similarity">
    <text evidence="2 11 12">Belongs to the FGGY kinase family.</text>
</comment>
<feature type="binding site" evidence="11">
    <location>
        <position position="411"/>
    </location>
    <ligand>
        <name>ATP</name>
        <dbReference type="ChEBI" id="CHEBI:30616"/>
    </ligand>
</feature>
<dbReference type="GO" id="GO:0006072">
    <property type="term" value="P:glycerol-3-phosphate metabolic process"/>
    <property type="evidence" value="ECO:0007669"/>
    <property type="project" value="InterPro"/>
</dbReference>
<dbReference type="OrthoDB" id="9805576at2"/>
<evidence type="ECO:0000256" key="4">
    <source>
        <dbReference type="ARBA" id="ARBA00022741"/>
    </source>
</evidence>
<feature type="binding site" evidence="11">
    <location>
        <position position="310"/>
    </location>
    <ligand>
        <name>ATP</name>
        <dbReference type="ChEBI" id="CHEBI:30616"/>
    </ligand>
</feature>
<dbReference type="InterPro" id="IPR005999">
    <property type="entry name" value="Glycerol_kin"/>
</dbReference>
<evidence type="ECO:0000256" key="7">
    <source>
        <dbReference type="ARBA" id="ARBA00022840"/>
    </source>
</evidence>
<feature type="binding site" evidence="11">
    <location>
        <position position="13"/>
    </location>
    <ligand>
        <name>sn-glycerol 3-phosphate</name>
        <dbReference type="ChEBI" id="CHEBI:57597"/>
    </ligand>
</feature>
<gene>
    <name evidence="11 15" type="primary">glpK</name>
    <name evidence="15" type="ORF">CR205_10715</name>
</gene>
<dbReference type="HAMAP" id="MF_00186">
    <property type="entry name" value="Glycerol_kin"/>
    <property type="match status" value="1"/>
</dbReference>
<keyword evidence="11" id="KW-0597">Phosphoprotein</keyword>
<feature type="binding site" evidence="11">
    <location>
        <position position="13"/>
    </location>
    <ligand>
        <name>ATP</name>
        <dbReference type="ChEBI" id="CHEBI:30616"/>
    </ligand>
</feature>
<dbReference type="Gene3D" id="3.30.420.40">
    <property type="match status" value="2"/>
</dbReference>
<sequence length="498" mass="55601">MEKKFILSLDQGTTSSRAILFDKNGTIRETAQKEFKQIYPKPGWVEHDANEIWTSVLGVIADVLNKTGVQSKEVAGIGITNQRETTVVWEKETGRPIHNAVVWQSRQTADICNELKEGGYEDQVRKKTGLLLDPYFSGTKVKWILDHVDGAREKAENGQLLFGTIDTWLIWKLSGGKAHVTDYSNAARTLMFNIHELKWDEDLLHMLDVPKQMLPEVKPSSEVYARTVDYHFFGEEVPIAGAAGDQQAALFGQACFEKGMAKNTYGTGCFMLMNTGEEAVASEHGLLTTIAWGIDGKVEYALEGSIFVAGSAIQWLRDGLRMIKKASDTEAYAERVESTDGVYMVPAFVGLGTPYWDSEARGAIFGLTRGTEKEHLIRATLESLAYQTKDVMEAMESDSGIPVKQMRVDGGVVANSFLMQFQSDILDKPVERPVIQETTALGAAYLAGLATGFWKDRSEISKQWDVDRRFEADMEEETRTELYRGWKKAIDATIAYKL</sequence>
<evidence type="ECO:0000256" key="12">
    <source>
        <dbReference type="RuleBase" id="RU003733"/>
    </source>
</evidence>
<keyword evidence="7 11" id="KW-0067">ATP-binding</keyword>
<evidence type="ECO:0000313" key="16">
    <source>
        <dbReference type="Proteomes" id="UP000248066"/>
    </source>
</evidence>
<evidence type="ECO:0000256" key="5">
    <source>
        <dbReference type="ARBA" id="ARBA00022777"/>
    </source>
</evidence>
<feature type="binding site" evidence="11">
    <location>
        <position position="83"/>
    </location>
    <ligand>
        <name>sn-glycerol 3-phosphate</name>
        <dbReference type="ChEBI" id="CHEBI:57597"/>
    </ligand>
</feature>
<comment type="function">
    <text evidence="9 11">Key enzyme in the regulation of glycerol uptake and metabolism. Catalyzes the phosphorylation of glycerol to yield sn-glycerol 3-phosphate.</text>
</comment>
<keyword evidence="4 11" id="KW-0547">Nucleotide-binding</keyword>
<keyword evidence="3 11" id="KW-0808">Transferase</keyword>
<feature type="binding site" evidence="11">
    <location>
        <position position="267"/>
    </location>
    <ligand>
        <name>ADP</name>
        <dbReference type="ChEBI" id="CHEBI:456216"/>
    </ligand>
</feature>
<dbReference type="InterPro" id="IPR018483">
    <property type="entry name" value="Carb_kinase_FGGY_CS"/>
</dbReference>
<keyword evidence="16" id="KW-1185">Reference proteome</keyword>
<comment type="activity regulation">
    <text evidence="11">Activated by phosphorylation and inhibited by fructose 1,6-bisphosphate (FBP).</text>
</comment>
<dbReference type="Proteomes" id="UP000248066">
    <property type="component" value="Unassembled WGS sequence"/>
</dbReference>
<proteinExistence type="inferred from homology"/>
<feature type="binding site" evidence="11">
    <location>
        <position position="135"/>
    </location>
    <ligand>
        <name>glycerol</name>
        <dbReference type="ChEBI" id="CHEBI:17754"/>
    </ligand>
</feature>
<feature type="binding site" evidence="11">
    <location>
        <position position="83"/>
    </location>
    <ligand>
        <name>glycerol</name>
        <dbReference type="ChEBI" id="CHEBI:17754"/>
    </ligand>
</feature>
<feature type="binding site" evidence="11">
    <location>
        <position position="267"/>
    </location>
    <ligand>
        <name>ATP</name>
        <dbReference type="ChEBI" id="CHEBI:30616"/>
    </ligand>
</feature>
<dbReference type="InterPro" id="IPR000577">
    <property type="entry name" value="Carb_kinase_FGGY"/>
</dbReference>
<feature type="binding site" evidence="11">
    <location>
        <position position="246"/>
    </location>
    <ligand>
        <name>glycerol</name>
        <dbReference type="ChEBI" id="CHEBI:17754"/>
    </ligand>
</feature>
<dbReference type="NCBIfam" id="TIGR01311">
    <property type="entry name" value="glycerol_kin"/>
    <property type="match status" value="1"/>
</dbReference>
<dbReference type="CDD" id="cd07786">
    <property type="entry name" value="FGGY_EcGK_like"/>
    <property type="match status" value="1"/>
</dbReference>
<dbReference type="InterPro" id="IPR043129">
    <property type="entry name" value="ATPase_NBD"/>
</dbReference>
<evidence type="ECO:0000313" key="15">
    <source>
        <dbReference type="EMBL" id="PYZ99007.1"/>
    </source>
</evidence>
<name>A0A2W0HCT4_9BACI</name>
<dbReference type="Pfam" id="PF02782">
    <property type="entry name" value="FGGY_C"/>
    <property type="match status" value="1"/>
</dbReference>
<dbReference type="InterPro" id="IPR018484">
    <property type="entry name" value="FGGY_N"/>
</dbReference>